<keyword evidence="8" id="KW-0645">Protease</keyword>
<evidence type="ECO:0000256" key="20">
    <source>
        <dbReference type="ARBA" id="ARBA00033328"/>
    </source>
</evidence>
<comment type="subunit">
    <text evidence="19">Homodimer. The monomeric form is inactive while the homodimer is active.</text>
</comment>
<keyword evidence="24" id="KW-1185">Reference proteome</keyword>
<keyword evidence="13" id="KW-0862">Zinc</keyword>
<comment type="subcellular location">
    <subcellularLocation>
        <location evidence="1">Endoplasmic reticulum</location>
    </subcellularLocation>
    <subcellularLocation>
        <location evidence="3">Golgi apparatus</location>
    </subcellularLocation>
    <subcellularLocation>
        <location evidence="2">Lysosome</location>
    </subcellularLocation>
    <subcellularLocation>
        <location evidence="4">Secreted</location>
    </subcellularLocation>
</comment>
<evidence type="ECO:0000256" key="10">
    <source>
        <dbReference type="ARBA" id="ARBA00022729"/>
    </source>
</evidence>
<name>A0ABZ2LNZ1_9BACT</name>
<evidence type="ECO:0000256" key="9">
    <source>
        <dbReference type="ARBA" id="ARBA00022723"/>
    </source>
</evidence>
<feature type="chain" id="PRO_5046331717" description="Carboxypeptidase Q" evidence="21">
    <location>
        <begin position="19"/>
        <end position="486"/>
    </location>
</feature>
<evidence type="ECO:0000256" key="8">
    <source>
        <dbReference type="ARBA" id="ARBA00022670"/>
    </source>
</evidence>
<dbReference type="Proteomes" id="UP001370348">
    <property type="component" value="Chromosome"/>
</dbReference>
<dbReference type="InterPro" id="IPR007484">
    <property type="entry name" value="Peptidase_M28"/>
</dbReference>
<sequence length="486" mass="50971">MRLHLLPFLALAACSHNAPPASGAGESSLTATSTASSVKVASKPTKRPLEERVSELHKEALASRDAVDFVRAITRDVGHRLAGSPNDAKAVQWAEKRLVAGGFTSVHRESVMVTRWERGAASGSIVSKGKRAPLDLLALGRSGSTPPGGIEAPVVRVETLAAAEALGRKELEGKILFLDVAMPRERDGSGYAHAAPTRYRGSQVAHERGAVAMIVRSLSPNPSVPHTGTTGQVGSVSVAVSGTSADALRDTLARDPKAKVHLESSAKTLPDVESFNVVGDIRGTERPDEVVLLGAHLDSWDVGEGASDDGAGCAIVTEAARLAAKYAPRRTIRVVLFASEELGGAPGATGYAKAHAAEADKFVAAIEADAGEGRSLGFRANSAPDRVHVVQRLESFLAPLGVDPSPGEAHPGVDVEPLMEKGVPILQLRQDMSAYFDVHHTKLDVFERIDQASLTQTTAAYAVLAYATAELDETLGRAPVKAPSPH</sequence>
<keyword evidence="16" id="KW-0865">Zymogen</keyword>
<gene>
    <name evidence="23" type="ORF">LZC94_25980</name>
</gene>
<dbReference type="PANTHER" id="PTHR12053">
    <property type="entry name" value="PROTEASE FAMILY M28 PLASMA GLUTAMATE CARBOXYPEPTIDASE-RELATED"/>
    <property type="match status" value="1"/>
</dbReference>
<evidence type="ECO:0000256" key="5">
    <source>
        <dbReference type="ARBA" id="ARBA00014116"/>
    </source>
</evidence>
<keyword evidence="12" id="KW-0256">Endoplasmic reticulum</keyword>
<protein>
    <recommendedName>
        <fullName evidence="5">Carboxypeptidase Q</fullName>
    </recommendedName>
    <alternativeName>
        <fullName evidence="20">Plasma glutamate carboxypeptidase</fullName>
    </alternativeName>
</protein>
<evidence type="ECO:0000256" key="19">
    <source>
        <dbReference type="ARBA" id="ARBA00025833"/>
    </source>
</evidence>
<accession>A0ABZ2LNZ1</accession>
<keyword evidence="11" id="KW-0378">Hydrolase</keyword>
<evidence type="ECO:0000313" key="23">
    <source>
        <dbReference type="EMBL" id="WXB11309.1"/>
    </source>
</evidence>
<reference evidence="23 24" key="1">
    <citation type="submission" date="2021-12" db="EMBL/GenBank/DDBJ databases">
        <title>Discovery of the Pendulisporaceae a myxobacterial family with distinct sporulation behavior and unique specialized metabolism.</title>
        <authorList>
            <person name="Garcia R."/>
            <person name="Popoff A."/>
            <person name="Bader C.D."/>
            <person name="Loehr J."/>
            <person name="Walesch S."/>
            <person name="Walt C."/>
            <person name="Boldt J."/>
            <person name="Bunk B."/>
            <person name="Haeckl F.J.F.P.J."/>
            <person name="Gunesch A.P."/>
            <person name="Birkelbach J."/>
            <person name="Nuebel U."/>
            <person name="Pietschmann T."/>
            <person name="Bach T."/>
            <person name="Mueller R."/>
        </authorList>
    </citation>
    <scope>NUCLEOTIDE SEQUENCE [LARGE SCALE GENOMIC DNA]</scope>
    <source>
        <strain evidence="23 24">MSr11954</strain>
    </source>
</reference>
<evidence type="ECO:0000256" key="15">
    <source>
        <dbReference type="ARBA" id="ARBA00023049"/>
    </source>
</evidence>
<evidence type="ECO:0000256" key="3">
    <source>
        <dbReference type="ARBA" id="ARBA00004555"/>
    </source>
</evidence>
<evidence type="ECO:0000256" key="18">
    <source>
        <dbReference type="ARBA" id="ARBA00023228"/>
    </source>
</evidence>
<dbReference type="RefSeq" id="WP_394820924.1">
    <property type="nucleotide sequence ID" value="NZ_CP089984.1"/>
</dbReference>
<evidence type="ECO:0000259" key="22">
    <source>
        <dbReference type="Pfam" id="PF04389"/>
    </source>
</evidence>
<organism evidence="23 24">
    <name type="scientific">Pendulispora albinea</name>
    <dbReference type="NCBI Taxonomy" id="2741071"/>
    <lineage>
        <taxon>Bacteria</taxon>
        <taxon>Pseudomonadati</taxon>
        <taxon>Myxococcota</taxon>
        <taxon>Myxococcia</taxon>
        <taxon>Myxococcales</taxon>
        <taxon>Sorangiineae</taxon>
        <taxon>Pendulisporaceae</taxon>
        <taxon>Pendulispora</taxon>
    </lineage>
</organism>
<dbReference type="Gene3D" id="3.50.30.30">
    <property type="match status" value="1"/>
</dbReference>
<keyword evidence="10 21" id="KW-0732">Signal</keyword>
<dbReference type="SUPFAM" id="SSF53187">
    <property type="entry name" value="Zn-dependent exopeptidases"/>
    <property type="match status" value="1"/>
</dbReference>
<evidence type="ECO:0000256" key="11">
    <source>
        <dbReference type="ARBA" id="ARBA00022801"/>
    </source>
</evidence>
<evidence type="ECO:0000256" key="6">
    <source>
        <dbReference type="ARBA" id="ARBA00022525"/>
    </source>
</evidence>
<dbReference type="Gene3D" id="3.40.630.10">
    <property type="entry name" value="Zn peptidases"/>
    <property type="match status" value="1"/>
</dbReference>
<evidence type="ECO:0000256" key="13">
    <source>
        <dbReference type="ARBA" id="ARBA00022833"/>
    </source>
</evidence>
<evidence type="ECO:0000256" key="21">
    <source>
        <dbReference type="SAM" id="SignalP"/>
    </source>
</evidence>
<evidence type="ECO:0000256" key="2">
    <source>
        <dbReference type="ARBA" id="ARBA00004371"/>
    </source>
</evidence>
<feature type="signal peptide" evidence="21">
    <location>
        <begin position="1"/>
        <end position="18"/>
    </location>
</feature>
<keyword evidence="9" id="KW-0479">Metal-binding</keyword>
<dbReference type="InterPro" id="IPR039866">
    <property type="entry name" value="CPQ"/>
</dbReference>
<keyword evidence="7" id="KW-0121">Carboxypeptidase</keyword>
<evidence type="ECO:0000256" key="1">
    <source>
        <dbReference type="ARBA" id="ARBA00004240"/>
    </source>
</evidence>
<evidence type="ECO:0000313" key="24">
    <source>
        <dbReference type="Proteomes" id="UP001370348"/>
    </source>
</evidence>
<evidence type="ECO:0000256" key="17">
    <source>
        <dbReference type="ARBA" id="ARBA00023180"/>
    </source>
</evidence>
<evidence type="ECO:0000256" key="7">
    <source>
        <dbReference type="ARBA" id="ARBA00022645"/>
    </source>
</evidence>
<evidence type="ECO:0000256" key="12">
    <source>
        <dbReference type="ARBA" id="ARBA00022824"/>
    </source>
</evidence>
<evidence type="ECO:0000256" key="16">
    <source>
        <dbReference type="ARBA" id="ARBA00023145"/>
    </source>
</evidence>
<dbReference type="Pfam" id="PF04389">
    <property type="entry name" value="Peptidase_M28"/>
    <property type="match status" value="1"/>
</dbReference>
<evidence type="ECO:0000256" key="14">
    <source>
        <dbReference type="ARBA" id="ARBA00023034"/>
    </source>
</evidence>
<dbReference type="PANTHER" id="PTHR12053:SF3">
    <property type="entry name" value="CARBOXYPEPTIDASE Q"/>
    <property type="match status" value="1"/>
</dbReference>
<keyword evidence="6" id="KW-0964">Secreted</keyword>
<keyword evidence="17" id="KW-0325">Glycoprotein</keyword>
<keyword evidence="18" id="KW-0458">Lysosome</keyword>
<dbReference type="EMBL" id="CP089984">
    <property type="protein sequence ID" value="WXB11309.1"/>
    <property type="molecule type" value="Genomic_DNA"/>
</dbReference>
<proteinExistence type="predicted"/>
<keyword evidence="15" id="KW-0482">Metalloprotease</keyword>
<keyword evidence="14" id="KW-0333">Golgi apparatus</keyword>
<evidence type="ECO:0000256" key="4">
    <source>
        <dbReference type="ARBA" id="ARBA00004613"/>
    </source>
</evidence>
<feature type="domain" description="Peptidase M28" evidence="22">
    <location>
        <begin position="276"/>
        <end position="462"/>
    </location>
</feature>